<dbReference type="PANTHER" id="PTHR12713:SF11">
    <property type="entry name" value="V-TYPE PROTON ATPASE SUBUNIT G"/>
    <property type="match status" value="1"/>
</dbReference>
<comment type="function">
    <text evidence="1">Catalytic subunit of the peripheral V1 complex of vacuolar ATPase (V-ATPase). V-ATPase is responsible for acidifying a variety of intracellular compartments in eukaryotic cells.</text>
</comment>
<gene>
    <name evidence="8" type="ORF">CSSPJE1EN1_LOCUS2250</name>
</gene>
<protein>
    <recommendedName>
        <fullName evidence="6">V-type proton ATPase subunit G</fullName>
    </recommendedName>
</protein>
<evidence type="ECO:0000256" key="2">
    <source>
        <dbReference type="ARBA" id="ARBA00010066"/>
    </source>
</evidence>
<comment type="function">
    <text evidence="6">Subunit of the V1 complex of vacuolar(H+)-ATPase (V-ATPase), a multisubunit enzyme composed of a peripheral complex (V1) that hydrolyzes ATP and a membrane integral complex (V0) that translocates protons. V-ATPase is responsible for acidifying and maintaining the pH of intracellular compartments and in some cell types, is targeted to the plasma membrane, where it is responsible for acidifying the extracellular environment.</text>
</comment>
<dbReference type="PANTHER" id="PTHR12713">
    <property type="entry name" value="VACUOLAR ATP SYNTHASE SUBUNIT G"/>
    <property type="match status" value="1"/>
</dbReference>
<dbReference type="EMBL" id="OZ020105">
    <property type="protein sequence ID" value="CAK9256772.1"/>
    <property type="molecule type" value="Genomic_DNA"/>
</dbReference>
<evidence type="ECO:0000256" key="6">
    <source>
        <dbReference type="RuleBase" id="RU364019"/>
    </source>
</evidence>
<proteinExistence type="inferred from homology"/>
<organism evidence="8 9">
    <name type="scientific">Sphagnum jensenii</name>
    <dbReference type="NCBI Taxonomy" id="128206"/>
    <lineage>
        <taxon>Eukaryota</taxon>
        <taxon>Viridiplantae</taxon>
        <taxon>Streptophyta</taxon>
        <taxon>Embryophyta</taxon>
        <taxon>Bryophyta</taxon>
        <taxon>Sphagnophytina</taxon>
        <taxon>Sphagnopsida</taxon>
        <taxon>Sphagnales</taxon>
        <taxon>Sphagnaceae</taxon>
        <taxon>Sphagnum</taxon>
    </lineage>
</organism>
<feature type="coiled-coil region" evidence="7">
    <location>
        <begin position="64"/>
        <end position="95"/>
    </location>
</feature>
<evidence type="ECO:0000256" key="5">
    <source>
        <dbReference type="ARBA" id="ARBA00023065"/>
    </source>
</evidence>
<comment type="similarity">
    <text evidence="2 6">Belongs to the V-ATPase G subunit family.</text>
</comment>
<dbReference type="Gene3D" id="1.20.5.2950">
    <property type="match status" value="1"/>
</dbReference>
<keyword evidence="9" id="KW-1185">Reference proteome</keyword>
<keyword evidence="5 6" id="KW-0406">Ion transport</keyword>
<keyword evidence="4 6" id="KW-0375">Hydrogen ion transport</keyword>
<evidence type="ECO:0000256" key="3">
    <source>
        <dbReference type="ARBA" id="ARBA00022448"/>
    </source>
</evidence>
<evidence type="ECO:0000313" key="8">
    <source>
        <dbReference type="EMBL" id="CAK9256772.1"/>
    </source>
</evidence>
<name>A0ABP0VRF2_9BRYO</name>
<evidence type="ECO:0000313" key="9">
    <source>
        <dbReference type="Proteomes" id="UP001497444"/>
    </source>
</evidence>
<evidence type="ECO:0000256" key="1">
    <source>
        <dbReference type="ARBA" id="ARBA00003847"/>
    </source>
</evidence>
<comment type="subunit">
    <text evidence="6">V-ATPase is a heteromultimeric enzyme made up of two complexes: the ATP-hydrolytic V1 complex and the proton translocation V0 complex.</text>
</comment>
<evidence type="ECO:0000256" key="4">
    <source>
        <dbReference type="ARBA" id="ARBA00022781"/>
    </source>
</evidence>
<accession>A0ABP0VRF2</accession>
<keyword evidence="3 6" id="KW-0813">Transport</keyword>
<evidence type="ECO:0000256" key="7">
    <source>
        <dbReference type="SAM" id="Coils"/>
    </source>
</evidence>
<reference evidence="8" key="1">
    <citation type="submission" date="2024-02" db="EMBL/GenBank/DDBJ databases">
        <authorList>
            <consortium name="ELIXIR-Norway"/>
            <consortium name="Elixir Norway"/>
        </authorList>
    </citation>
    <scope>NUCLEOTIDE SEQUENCE</scope>
</reference>
<dbReference type="Proteomes" id="UP001497444">
    <property type="component" value="Chromosome 10"/>
</dbReference>
<dbReference type="InterPro" id="IPR005124">
    <property type="entry name" value="V-ATPase_G"/>
</dbReference>
<sequence>MKCNCSLLFLILLGVVLMYKVSDIAIMWFPSYFLFSQILQADRGGIQALLAAEQDAQHIVANARAAKTARLRQAKEEADREVAQYRAQRESEFRKKLAETSGDSGSNVKRLEAETNQKIQRLTAEANKIAPEVTALLMKYVTTVRN</sequence>
<dbReference type="Pfam" id="PF03179">
    <property type="entry name" value="V-ATPase_G"/>
    <property type="match status" value="1"/>
</dbReference>
<keyword evidence="7" id="KW-0175">Coiled coil</keyword>
<dbReference type="NCBIfam" id="TIGR01147">
    <property type="entry name" value="V_ATP_synt_G"/>
    <property type="match status" value="1"/>
</dbReference>